<feature type="domain" description="Secretion system C-terminal sorting" evidence="3">
    <location>
        <begin position="854"/>
        <end position="923"/>
    </location>
</feature>
<dbReference type="Pfam" id="PF18962">
    <property type="entry name" value="Por_Secre_tail"/>
    <property type="match status" value="1"/>
</dbReference>
<dbReference type="InterPro" id="IPR015943">
    <property type="entry name" value="WD40/YVTN_repeat-like_dom_sf"/>
</dbReference>
<dbReference type="InterPro" id="IPR036278">
    <property type="entry name" value="Sialidase_sf"/>
</dbReference>
<accession>A0AAU7BRS8</accession>
<dbReference type="AlphaFoldDB" id="A0AAU7BRS8"/>
<protein>
    <submittedName>
        <fullName evidence="4">T9SS type A sorting domain-containing protein</fullName>
    </submittedName>
</protein>
<feature type="chain" id="PRO_5043504218" evidence="2">
    <location>
        <begin position="20"/>
        <end position="925"/>
    </location>
</feature>
<organism evidence="4">
    <name type="scientific">Pontimicrobium sp. SW4</name>
    <dbReference type="NCBI Taxonomy" id="3153519"/>
    <lineage>
        <taxon>Bacteria</taxon>
        <taxon>Pseudomonadati</taxon>
        <taxon>Bacteroidota</taxon>
        <taxon>Flavobacteriia</taxon>
        <taxon>Flavobacteriales</taxon>
        <taxon>Flavobacteriaceae</taxon>
        <taxon>Pontimicrobium</taxon>
    </lineage>
</organism>
<evidence type="ECO:0000259" key="3">
    <source>
        <dbReference type="Pfam" id="PF18962"/>
    </source>
</evidence>
<dbReference type="Gene3D" id="2.130.10.10">
    <property type="entry name" value="YVTN repeat-like/Quinoprotein amine dehydrogenase"/>
    <property type="match status" value="3"/>
</dbReference>
<proteinExistence type="predicted"/>
<dbReference type="NCBIfam" id="TIGR04183">
    <property type="entry name" value="Por_Secre_tail"/>
    <property type="match status" value="1"/>
</dbReference>
<dbReference type="SUPFAM" id="SSF110296">
    <property type="entry name" value="Oligoxyloglucan reducing end-specific cellobiohydrolase"/>
    <property type="match status" value="1"/>
</dbReference>
<reference evidence="4" key="1">
    <citation type="submission" date="2024-05" db="EMBL/GenBank/DDBJ databases">
        <title>Pontimicrobium maritimus sp. nov., isolated form sea water.</title>
        <authorList>
            <person name="Muhammad N."/>
            <person name="Vuong T.Q."/>
            <person name="Han H.L."/>
            <person name="Kim S.-G."/>
        </authorList>
    </citation>
    <scope>NUCLEOTIDE SEQUENCE</scope>
    <source>
        <strain evidence="4">SW4</strain>
    </source>
</reference>
<feature type="signal peptide" evidence="2">
    <location>
        <begin position="1"/>
        <end position="19"/>
    </location>
</feature>
<dbReference type="SUPFAM" id="SSF50939">
    <property type="entry name" value="Sialidases"/>
    <property type="match status" value="1"/>
</dbReference>
<keyword evidence="1 2" id="KW-0732">Signal</keyword>
<dbReference type="InterPro" id="IPR026444">
    <property type="entry name" value="Secre_tail"/>
</dbReference>
<evidence type="ECO:0000313" key="4">
    <source>
        <dbReference type="EMBL" id="XBG60659.1"/>
    </source>
</evidence>
<evidence type="ECO:0000256" key="2">
    <source>
        <dbReference type="SAM" id="SignalP"/>
    </source>
</evidence>
<sequence length="925" mass="98992">MKKLLPIGVFLILAFIAFKFTSQEDQQDVNIEDKKIASRPKLPKKTPELRAQYAEERALYEYKLQANPTTGEIPIEEKELEFKNSKKAKIRIDGGDNLRAPDASIVNRGPSNLGGRTRTIVFDQSDGTGNTILAGGVSGGVFRTTNGGTSWTKVSSNDEVHSVTSITQDPSNLNTWYYGTGEGRGNSASLGSFFLGDGIWKSTDSGLTWSPMAGTTGTYESYDSFFDIVYKLEVHPTTGDLFAAVGGRIYRYDVGTSTWVIEITNSGGNTSYATDVVITTGGRVYVAFSGNQDANREGVWTSANGEGSWTRITDNTTYPTAVVGGIPIHTKLTGRAVLGLAPSNQNKLYVLYVNGVSSDCTGIAAPEADLVMWDQSTTTWTDYSGKLPDESGCSDGNDPLAVQGGYDLVVSVKPDNENFVVIGGTNAYRMADITAAGSFGRIGGYATAGGYAQYPNHHPDIHALVFNPFNNSNLISGTDGGVRETLDITATGGTFPVTWVNLNNDYQTQQFYHVAIDPQSASDYVVGGLQDNGTNQGGLSAGEASLTTQTNIWGGDGVAVGISRDNANVPVFVGFQAGPIYRIFKNVGGWTDIEPTGATSQFVTYFHLDQSNNKNLYYAGKGVLYRTTDATNVTSGTWTNMGSPTGFGTSGANEWFSRFSASWGAYNPASSYLLMGGDTGTVLRLDDPQNAANVNTAVDITPSGVTSGVVTGLAIHPTNPDIVLLTYSNYGLTNIYITTDATAATPTWTVAERNLSSHSIRSAAITTNTAGEALYLVGTARGLYSSTNPVNGGSGVDWTREAPNLIGYAVVSSLAYRPDDNKLLIGTHGNGMFEATINHVLGIEDNEISKSIKIYPNPVADRLNLNMPSEISDNASYMIHNALGQNVMRGVLENNQIDVDNLNIGIYFLEINSNGKKGVKRFIKK</sequence>
<dbReference type="EMBL" id="CP157199">
    <property type="protein sequence ID" value="XBG60659.1"/>
    <property type="molecule type" value="Genomic_DNA"/>
</dbReference>
<dbReference type="RefSeq" id="WP_347922889.1">
    <property type="nucleotide sequence ID" value="NZ_CP157199.1"/>
</dbReference>
<evidence type="ECO:0000256" key="1">
    <source>
        <dbReference type="ARBA" id="ARBA00022729"/>
    </source>
</evidence>
<gene>
    <name evidence="4" type="ORF">ABGB03_12405</name>
</gene>
<name>A0AAU7BRS8_9FLAO</name>